<accession>A0A3G8WKB9</accession>
<keyword evidence="1" id="KW-0812">Transmembrane</keyword>
<evidence type="ECO:0000313" key="3">
    <source>
        <dbReference type="Proteomes" id="UP000282297"/>
    </source>
</evidence>
<dbReference type="EMBL" id="CP034171">
    <property type="protein sequence ID" value="AZI21039.1"/>
    <property type="molecule type" value="Genomic_DNA"/>
</dbReference>
<protein>
    <submittedName>
        <fullName evidence="2">Uncharacterized protein</fullName>
    </submittedName>
</protein>
<dbReference type="RefSeq" id="WP_124785200.1">
    <property type="nucleotide sequence ID" value="NZ_CP034171.1"/>
</dbReference>
<dbReference type="Proteomes" id="UP000282297">
    <property type="component" value="Chromosome"/>
</dbReference>
<keyword evidence="1" id="KW-1133">Transmembrane helix</keyword>
<name>A0A3G8WKB9_9FLAO</name>
<evidence type="ECO:0000313" key="2">
    <source>
        <dbReference type="EMBL" id="AZI21039.1"/>
    </source>
</evidence>
<reference evidence="3" key="1">
    <citation type="submission" date="2018-11" db="EMBL/GenBank/DDBJ databases">
        <title>Proposal to divide the Flavobacteriaceae and reorganize its genera based on Amino Acid Identity values calculated from whole genome sequences.</title>
        <authorList>
            <person name="Nicholson A.C."/>
            <person name="Gulvik C.A."/>
            <person name="Whitney A.M."/>
            <person name="Humrighouse B.W."/>
            <person name="Bell M."/>
            <person name="Holmes B."/>
            <person name="Steigerwalt A.B."/>
            <person name="Villarma A."/>
            <person name="Sheth M."/>
            <person name="Batra D."/>
            <person name="Pryor J."/>
            <person name="Bernardet J.-F."/>
            <person name="Hugo C."/>
            <person name="Kampfer P."/>
            <person name="Newman J.D."/>
            <person name="McQuiston J.R."/>
        </authorList>
    </citation>
    <scope>NUCLEOTIDE SEQUENCE [LARGE SCALE GENOMIC DNA]</scope>
    <source>
        <strain evidence="3">H4753</strain>
    </source>
</reference>
<gene>
    <name evidence="2" type="ORF">EIH08_10335</name>
</gene>
<feature type="transmembrane region" description="Helical" evidence="1">
    <location>
        <begin position="16"/>
        <end position="33"/>
    </location>
</feature>
<organism evidence="2 3">
    <name type="scientific">Chryseobacterium taklimakanense</name>
    <dbReference type="NCBI Taxonomy" id="536441"/>
    <lineage>
        <taxon>Bacteria</taxon>
        <taxon>Pseudomonadati</taxon>
        <taxon>Bacteroidota</taxon>
        <taxon>Flavobacteriia</taxon>
        <taxon>Flavobacteriales</taxon>
        <taxon>Weeksellaceae</taxon>
        <taxon>Chryseobacterium group</taxon>
        <taxon>Chryseobacterium</taxon>
    </lineage>
</organism>
<proteinExistence type="predicted"/>
<sequence length="207" mass="23779">MRKKILYIFFKREDSFSVLLLKLFGGALLYLLFPINTYSQDFYTQQNNDNGITIIGDAKIITQENTSLKESCTENISKEKSQETSLQDEAKVVVKEKTIKNFLAKIKKANSGKYKDIEEKIKKNLQNIEYINPFSSTGLANRGNLNANSSGTVFSLSQNYAPAITVYQSLSKKLDVLYTRKNYYYNHQLSKFNFSEEFSVRPPPFQV</sequence>
<dbReference type="AlphaFoldDB" id="A0A3G8WKB9"/>
<evidence type="ECO:0000256" key="1">
    <source>
        <dbReference type="SAM" id="Phobius"/>
    </source>
</evidence>
<keyword evidence="1" id="KW-0472">Membrane</keyword>